<accession>A0A3G4ZM64</accession>
<feature type="compositionally biased region" description="Basic and acidic residues" evidence="1">
    <location>
        <begin position="58"/>
        <end position="69"/>
    </location>
</feature>
<feature type="region of interest" description="Disordered" evidence="1">
    <location>
        <begin position="43"/>
        <end position="75"/>
    </location>
</feature>
<sequence length="131" mass="14981">MENRGSNNSGGGNYDKYLDMLMKNYPLMNDSSDEELEYRYKIKSKSNKSKSQSGGKRHAYEKYESDEANKIGNGDVPYGGFPPIFLCKSGTKTLEETSESRKEREYSKHKTAVSIKDIMKKRRDITPFISV</sequence>
<evidence type="ECO:0000256" key="1">
    <source>
        <dbReference type="SAM" id="MobiDB-lite"/>
    </source>
</evidence>
<reference evidence="2" key="1">
    <citation type="submission" date="2018-10" db="EMBL/GenBank/DDBJ databases">
        <title>Hidden diversity of soil giant viruses.</title>
        <authorList>
            <person name="Schulz F."/>
            <person name="Alteio L."/>
            <person name="Goudeau D."/>
            <person name="Ryan E.M."/>
            <person name="Malmstrom R.R."/>
            <person name="Blanchard J."/>
            <person name="Woyke T."/>
        </authorList>
    </citation>
    <scope>NUCLEOTIDE SEQUENCE</scope>
    <source>
        <strain evidence="2">TEV1</strain>
    </source>
</reference>
<proteinExistence type="predicted"/>
<organism evidence="2">
    <name type="scientific">Terrestrivirus sp</name>
    <dbReference type="NCBI Taxonomy" id="2487775"/>
    <lineage>
        <taxon>Viruses</taxon>
        <taxon>Varidnaviria</taxon>
        <taxon>Bamfordvirae</taxon>
        <taxon>Nucleocytoviricota</taxon>
        <taxon>Megaviricetes</taxon>
        <taxon>Imitervirales</taxon>
        <taxon>Mimiviridae</taxon>
        <taxon>Klosneuvirinae</taxon>
    </lineage>
</organism>
<protein>
    <submittedName>
        <fullName evidence="2">Uncharacterized protein</fullName>
    </submittedName>
</protein>
<evidence type="ECO:0000313" key="2">
    <source>
        <dbReference type="EMBL" id="AYV75928.1"/>
    </source>
</evidence>
<name>A0A3G4ZM64_9VIRU</name>
<dbReference type="EMBL" id="MK071981">
    <property type="protein sequence ID" value="AYV75928.1"/>
    <property type="molecule type" value="Genomic_DNA"/>
</dbReference>
<gene>
    <name evidence="2" type="ORF">Terrestrivirus3_197</name>
</gene>